<dbReference type="InterPro" id="IPR025857">
    <property type="entry name" value="MacB_PCD"/>
</dbReference>
<feature type="transmembrane region" description="Helical" evidence="7">
    <location>
        <begin position="357"/>
        <end position="380"/>
    </location>
</feature>
<keyword evidence="4 7" id="KW-1133">Transmembrane helix</keyword>
<feature type="transmembrane region" description="Helical" evidence="7">
    <location>
        <begin position="732"/>
        <end position="751"/>
    </location>
</feature>
<dbReference type="InterPro" id="IPR017800">
    <property type="entry name" value="ADOP"/>
</dbReference>
<proteinExistence type="inferred from homology"/>
<evidence type="ECO:0000313" key="11">
    <source>
        <dbReference type="Proteomes" id="UP000290218"/>
    </source>
</evidence>
<name>A0A4Q1C826_9BACT</name>
<gene>
    <name evidence="10" type="ORF">ESB00_03550</name>
</gene>
<dbReference type="NCBIfam" id="TIGR03434">
    <property type="entry name" value="ADOP"/>
    <property type="match status" value="1"/>
</dbReference>
<comment type="similarity">
    <text evidence="6">Belongs to the ABC-4 integral membrane protein family.</text>
</comment>
<feature type="domain" description="ABC3 transporter permease C-terminal" evidence="8">
    <location>
        <begin position="273"/>
        <end position="390"/>
    </location>
</feature>
<evidence type="ECO:0000256" key="2">
    <source>
        <dbReference type="ARBA" id="ARBA00022475"/>
    </source>
</evidence>
<keyword evidence="11" id="KW-1185">Reference proteome</keyword>
<feature type="domain" description="MacB-like periplasmic core" evidence="9">
    <location>
        <begin position="20"/>
        <end position="232"/>
    </location>
</feature>
<comment type="subcellular location">
    <subcellularLocation>
        <location evidence="1">Cell membrane</location>
        <topology evidence="1">Multi-pass membrane protein</topology>
    </subcellularLocation>
</comment>
<feature type="domain" description="MacB-like periplasmic core" evidence="9">
    <location>
        <begin position="449"/>
        <end position="641"/>
    </location>
</feature>
<feature type="transmembrane region" description="Helical" evidence="7">
    <location>
        <begin position="313"/>
        <end position="337"/>
    </location>
</feature>
<keyword evidence="3 7" id="KW-0812">Transmembrane</keyword>
<dbReference type="AlphaFoldDB" id="A0A4Q1C826"/>
<evidence type="ECO:0000256" key="5">
    <source>
        <dbReference type="ARBA" id="ARBA00023136"/>
    </source>
</evidence>
<protein>
    <submittedName>
        <fullName evidence="10">ABC transporter permease</fullName>
    </submittedName>
</protein>
<dbReference type="GO" id="GO:0005886">
    <property type="term" value="C:plasma membrane"/>
    <property type="evidence" value="ECO:0007669"/>
    <property type="project" value="UniProtKB-SubCell"/>
</dbReference>
<feature type="transmembrane region" description="Helical" evidence="7">
    <location>
        <begin position="763"/>
        <end position="785"/>
    </location>
</feature>
<evidence type="ECO:0000256" key="6">
    <source>
        <dbReference type="ARBA" id="ARBA00038076"/>
    </source>
</evidence>
<evidence type="ECO:0000259" key="8">
    <source>
        <dbReference type="Pfam" id="PF02687"/>
    </source>
</evidence>
<feature type="transmembrane region" description="Helical" evidence="7">
    <location>
        <begin position="673"/>
        <end position="696"/>
    </location>
</feature>
<sequence length="800" mass="86318">MLSNLRLAMRSLSRARGLALVSIVTLAVGIGSTTAIFSALQALVIAPFSYPESDRLVHVWSGQGWPLSPADSIDQRQDATSFESFAVYQPQSYNVGAENAQTVQGISGSADVLKVFGVRPLLGRWFEPADEAIGAGEVVILSHGLWQRFFAGDPQVVGRKLRINGGDAEVIGVMPKDYEFVSPWMRTDDPQLWMPRKFDDKEKQQRDSHYLLGIARLKPGVTVATADAEVKTIGKRLTQLYPNSNTRKEFLVRSLQEEMTRDIGERVWLLFGAVVLVLLVACGNVASMLLARSARRHGEFGVRIALGASRGDLMKLALTESAVLALAGAGLGVLLAAGGVEVLQAIAPTSAARKAALVLSAPALGFGLLATFLTALLAGLPPALAAMRTSVAGVLRADARGAVGSAARHRMLRALIIAQVAVAFVLANGAVLFARGYLKILEENEVLSSDQVIVAQVSLNGDRYKEDAARVRVWYDLTERAKALPGVKHAAMISKLPLEGGSNTNALVNDEVYDPSIRRMSVERSSVTEEYFAAMGLRLIKGRTLQTEDRTGEIRGVVVNQATVDKAWPNKDPIGEIMRANQPEKPWYVVRVVGVVENVKQWGASAEVQPEMYTVPEGHWGRRVYLVLRTPLPVDQIAPQLRRELAAIDSELALKDIRTMRQVVGQATKGDRAIAGLVNFFMVTALGLVAVGLYGTLSYHVQQRTREIGVRLAIGAIKGDILRLVFAQGSRWVGLGLVIGLAGSFALASTLKSLVYRMDGLTAVPLILATVAVGFSALVACWLPAHRAAKLDPTEALRAD</sequence>
<organism evidence="10 11">
    <name type="scientific">Oleiharenicola lentus</name>
    <dbReference type="NCBI Taxonomy" id="2508720"/>
    <lineage>
        <taxon>Bacteria</taxon>
        <taxon>Pseudomonadati</taxon>
        <taxon>Verrucomicrobiota</taxon>
        <taxon>Opitutia</taxon>
        <taxon>Opitutales</taxon>
        <taxon>Opitutaceae</taxon>
        <taxon>Oleiharenicola</taxon>
    </lineage>
</organism>
<accession>A0A4Q1C826</accession>
<dbReference type="OrthoDB" id="176997at2"/>
<dbReference type="Pfam" id="PF12704">
    <property type="entry name" value="MacB_PCD"/>
    <property type="match status" value="2"/>
</dbReference>
<feature type="transmembrane region" description="Helical" evidence="7">
    <location>
        <begin position="414"/>
        <end position="438"/>
    </location>
</feature>
<dbReference type="PANTHER" id="PTHR30572">
    <property type="entry name" value="MEMBRANE COMPONENT OF TRANSPORTER-RELATED"/>
    <property type="match status" value="1"/>
</dbReference>
<evidence type="ECO:0000313" key="10">
    <source>
        <dbReference type="EMBL" id="RXK54986.1"/>
    </source>
</evidence>
<evidence type="ECO:0000259" key="9">
    <source>
        <dbReference type="Pfam" id="PF12704"/>
    </source>
</evidence>
<dbReference type="PANTHER" id="PTHR30572:SF4">
    <property type="entry name" value="ABC TRANSPORTER PERMEASE YTRF"/>
    <property type="match status" value="1"/>
</dbReference>
<keyword evidence="5 7" id="KW-0472">Membrane</keyword>
<dbReference type="EMBL" id="SDHX01000001">
    <property type="protein sequence ID" value="RXK54986.1"/>
    <property type="molecule type" value="Genomic_DNA"/>
</dbReference>
<feature type="domain" description="ABC3 transporter permease C-terminal" evidence="8">
    <location>
        <begin position="679"/>
        <end position="793"/>
    </location>
</feature>
<dbReference type="Pfam" id="PF02687">
    <property type="entry name" value="FtsX"/>
    <property type="match status" value="2"/>
</dbReference>
<reference evidence="10 11" key="1">
    <citation type="submission" date="2019-01" db="EMBL/GenBank/DDBJ databases">
        <title>Lacunisphaera sp. strain TWA-58.</title>
        <authorList>
            <person name="Chen W.-M."/>
        </authorList>
    </citation>
    <scope>NUCLEOTIDE SEQUENCE [LARGE SCALE GENOMIC DNA]</scope>
    <source>
        <strain evidence="10 11">TWA-58</strain>
    </source>
</reference>
<comment type="caution">
    <text evidence="10">The sequence shown here is derived from an EMBL/GenBank/DDBJ whole genome shotgun (WGS) entry which is preliminary data.</text>
</comment>
<dbReference type="GO" id="GO:0022857">
    <property type="term" value="F:transmembrane transporter activity"/>
    <property type="evidence" value="ECO:0007669"/>
    <property type="project" value="TreeGrafter"/>
</dbReference>
<evidence type="ECO:0000256" key="1">
    <source>
        <dbReference type="ARBA" id="ARBA00004651"/>
    </source>
</evidence>
<evidence type="ECO:0000256" key="4">
    <source>
        <dbReference type="ARBA" id="ARBA00022989"/>
    </source>
</evidence>
<dbReference type="RefSeq" id="WP_129046352.1">
    <property type="nucleotide sequence ID" value="NZ_SDHX01000001.1"/>
</dbReference>
<keyword evidence="2" id="KW-1003">Cell membrane</keyword>
<evidence type="ECO:0000256" key="7">
    <source>
        <dbReference type="SAM" id="Phobius"/>
    </source>
</evidence>
<evidence type="ECO:0000256" key="3">
    <source>
        <dbReference type="ARBA" id="ARBA00022692"/>
    </source>
</evidence>
<dbReference type="InterPro" id="IPR003838">
    <property type="entry name" value="ABC3_permease_C"/>
</dbReference>
<feature type="transmembrane region" description="Helical" evidence="7">
    <location>
        <begin position="267"/>
        <end position="292"/>
    </location>
</feature>
<dbReference type="Proteomes" id="UP000290218">
    <property type="component" value="Unassembled WGS sequence"/>
</dbReference>
<dbReference type="InterPro" id="IPR050250">
    <property type="entry name" value="Macrolide_Exporter_MacB"/>
</dbReference>